<dbReference type="InterPro" id="IPR055438">
    <property type="entry name" value="AstE_AspA_cat"/>
</dbReference>
<keyword evidence="3" id="KW-0378">Hydrolase</keyword>
<protein>
    <submittedName>
        <fullName evidence="6">Peptidase M14</fullName>
    </submittedName>
</protein>
<dbReference type="EMBL" id="VSZS01000065">
    <property type="protein sequence ID" value="TYR30955.1"/>
    <property type="molecule type" value="Genomic_DNA"/>
</dbReference>
<gene>
    <name evidence="6" type="ORF">FY036_16055</name>
</gene>
<dbReference type="AlphaFoldDB" id="A0A5D4GUI7"/>
<reference evidence="6 7" key="1">
    <citation type="submission" date="2019-08" db="EMBL/GenBank/DDBJ databases">
        <authorList>
            <person name="Seo Y.L."/>
        </authorList>
    </citation>
    <scope>NUCLEOTIDE SEQUENCE [LARGE SCALE GENOMIC DNA]</scope>
    <source>
        <strain evidence="6 7">MaA-C15</strain>
    </source>
</reference>
<evidence type="ECO:0000256" key="3">
    <source>
        <dbReference type="ARBA" id="ARBA00022801"/>
    </source>
</evidence>
<dbReference type="OrthoDB" id="9782876at2"/>
<evidence type="ECO:0000256" key="1">
    <source>
        <dbReference type="ARBA" id="ARBA00001947"/>
    </source>
</evidence>
<evidence type="ECO:0000256" key="4">
    <source>
        <dbReference type="ARBA" id="ARBA00022833"/>
    </source>
</evidence>
<dbReference type="InterPro" id="IPR053138">
    <property type="entry name" value="N-alpha-Ac-DABA_deacetylase"/>
</dbReference>
<comment type="cofactor">
    <cofactor evidence="1">
        <name>Zn(2+)</name>
        <dbReference type="ChEBI" id="CHEBI:29105"/>
    </cofactor>
</comment>
<dbReference type="Proteomes" id="UP000323258">
    <property type="component" value="Unassembled WGS sequence"/>
</dbReference>
<dbReference type="SUPFAM" id="SSF53187">
    <property type="entry name" value="Zn-dependent exopeptidases"/>
    <property type="match status" value="1"/>
</dbReference>
<accession>A0A5D4GUI7</accession>
<dbReference type="Pfam" id="PF24827">
    <property type="entry name" value="AstE_AspA_cat"/>
    <property type="match status" value="1"/>
</dbReference>
<dbReference type="PANTHER" id="PTHR37326:SF1">
    <property type="entry name" value="BLL3975 PROTEIN"/>
    <property type="match status" value="1"/>
</dbReference>
<dbReference type="InterPro" id="IPR043795">
    <property type="entry name" value="N-alpha-Ac-DABA-like"/>
</dbReference>
<comment type="caution">
    <text evidence="6">The sequence shown here is derived from an EMBL/GenBank/DDBJ whole genome shotgun (WGS) entry which is preliminary data.</text>
</comment>
<dbReference type="GO" id="GO:0046872">
    <property type="term" value="F:metal ion binding"/>
    <property type="evidence" value="ECO:0007669"/>
    <property type="project" value="UniProtKB-KW"/>
</dbReference>
<evidence type="ECO:0000259" key="5">
    <source>
        <dbReference type="Pfam" id="PF24827"/>
    </source>
</evidence>
<proteinExistence type="predicted"/>
<dbReference type="PANTHER" id="PTHR37326">
    <property type="entry name" value="BLL3975 PROTEIN"/>
    <property type="match status" value="1"/>
</dbReference>
<name>A0A5D4GUI7_9HYPH</name>
<dbReference type="PIRSF" id="PIRSF039012">
    <property type="entry name" value="ASP"/>
    <property type="match status" value="1"/>
</dbReference>
<keyword evidence="4" id="KW-0862">Zinc</keyword>
<organism evidence="6 7">
    <name type="scientific">Neoaquamicrobium microcysteis</name>
    <dbReference type="NCBI Taxonomy" id="2682781"/>
    <lineage>
        <taxon>Bacteria</taxon>
        <taxon>Pseudomonadati</taxon>
        <taxon>Pseudomonadota</taxon>
        <taxon>Alphaproteobacteria</taxon>
        <taxon>Hyphomicrobiales</taxon>
        <taxon>Phyllobacteriaceae</taxon>
        <taxon>Neoaquamicrobium</taxon>
    </lineage>
</organism>
<dbReference type="GO" id="GO:0016788">
    <property type="term" value="F:hydrolase activity, acting on ester bonds"/>
    <property type="evidence" value="ECO:0007669"/>
    <property type="project" value="InterPro"/>
</dbReference>
<keyword evidence="7" id="KW-1185">Reference proteome</keyword>
<evidence type="ECO:0000256" key="2">
    <source>
        <dbReference type="ARBA" id="ARBA00022723"/>
    </source>
</evidence>
<evidence type="ECO:0000313" key="7">
    <source>
        <dbReference type="Proteomes" id="UP000323258"/>
    </source>
</evidence>
<evidence type="ECO:0000313" key="6">
    <source>
        <dbReference type="EMBL" id="TYR30955.1"/>
    </source>
</evidence>
<reference evidence="6 7" key="2">
    <citation type="submission" date="2019-09" db="EMBL/GenBank/DDBJ databases">
        <title>Mesorhizobium sp. MaA-C15 isolated from Microcystis aeruginosa.</title>
        <authorList>
            <person name="Jeong S.E."/>
            <person name="Jin H.M."/>
            <person name="Jeon C.O."/>
        </authorList>
    </citation>
    <scope>NUCLEOTIDE SEQUENCE [LARGE SCALE GENOMIC DNA]</scope>
    <source>
        <strain evidence="6 7">MaA-C15</strain>
    </source>
</reference>
<sequence length="326" mass="34904">MQLIEVGSARADKAGRFDGALKVAEHPDGSPVEIPVTIVRGAKDGPVMWMHACVHGDEYCGTFNVHSFVRSLDPAEMTGTVIALPILNITAFRAYHRMSPFEGFNNGDMNRCFPGNPNGGFTEQMAHVVYQHLKKYATHLVDFHTAFTADTRWALYADTGGDVSKGGRLMAEAFGYENTLPTPKGTLVGSAMMSAAADGIPAYIAEAGGLGTSFSMETVKDVTERLRNVARAIGILPGEVTKYEPLTTFSNFHWANAPRGGLFRPSVRTGIQVQEGDVVGTYYNLHGEADGDVTAPASGVVLAYHPGPIIPQGDVLIHIGLNPQTA</sequence>
<dbReference type="GO" id="GO:0016811">
    <property type="term" value="F:hydrolase activity, acting on carbon-nitrogen (but not peptide) bonds, in linear amides"/>
    <property type="evidence" value="ECO:0007669"/>
    <property type="project" value="InterPro"/>
</dbReference>
<dbReference type="RefSeq" id="WP_148915756.1">
    <property type="nucleotide sequence ID" value="NZ_VSZS01000065.1"/>
</dbReference>
<dbReference type="Gene3D" id="3.40.630.10">
    <property type="entry name" value="Zn peptidases"/>
    <property type="match status" value="1"/>
</dbReference>
<feature type="domain" description="Succinylglutamate desuccinylase/Aspartoacylase catalytic" evidence="5">
    <location>
        <begin position="45"/>
        <end position="231"/>
    </location>
</feature>
<keyword evidence="2" id="KW-0479">Metal-binding</keyword>